<name>A0ABV9S4T1_9PSEU</name>
<protein>
    <submittedName>
        <fullName evidence="5">ESX secretion-associated protein EspG</fullName>
    </submittedName>
</protein>
<gene>
    <name evidence="5" type="ORF">ACFPCV_24605</name>
</gene>
<evidence type="ECO:0000256" key="4">
    <source>
        <dbReference type="ARBA" id="ARBA00023186"/>
    </source>
</evidence>
<comment type="similarity">
    <text evidence="2">Belongs to the EspG family.</text>
</comment>
<sequence length="257" mass="27779">MSGRFTLSWLEYDILWEHLGLGRRPPILDINSHGRTFDERAELRTSAWNSLARKGAGAPGDLHPDLEFGLRLLARPEWELDGRLHLSADGPRTSVLIGARKTAAAVGVLDAERFTVWRTAASGIARTAVAQLPACPPGTGLSITLPADTLDACAARAGNDPGTLQRALVSSGLGKDEARKLVGVVGQVVRFGHLGAAHTPRHGARQRAGHVVSFYDNPLGRYLLTRRDSWVTLAPGSPPAITRQVEELLDSLTRTRR</sequence>
<keyword evidence="6" id="KW-1185">Reference proteome</keyword>
<accession>A0ABV9S4T1</accession>
<evidence type="ECO:0000256" key="1">
    <source>
        <dbReference type="ARBA" id="ARBA00004496"/>
    </source>
</evidence>
<dbReference type="Pfam" id="PF14011">
    <property type="entry name" value="ESX-1_EspG"/>
    <property type="match status" value="1"/>
</dbReference>
<comment type="subcellular location">
    <subcellularLocation>
        <location evidence="1">Cytoplasm</location>
    </subcellularLocation>
</comment>
<evidence type="ECO:0000256" key="3">
    <source>
        <dbReference type="ARBA" id="ARBA00022490"/>
    </source>
</evidence>
<comment type="caution">
    <text evidence="5">The sequence shown here is derived from an EMBL/GenBank/DDBJ whole genome shotgun (WGS) entry which is preliminary data.</text>
</comment>
<dbReference type="InterPro" id="IPR025734">
    <property type="entry name" value="EspG"/>
</dbReference>
<organism evidence="5 6">
    <name type="scientific">Actinophytocola glycyrrhizae</name>
    <dbReference type="NCBI Taxonomy" id="2044873"/>
    <lineage>
        <taxon>Bacteria</taxon>
        <taxon>Bacillati</taxon>
        <taxon>Actinomycetota</taxon>
        <taxon>Actinomycetes</taxon>
        <taxon>Pseudonocardiales</taxon>
        <taxon>Pseudonocardiaceae</taxon>
    </lineage>
</organism>
<evidence type="ECO:0000313" key="6">
    <source>
        <dbReference type="Proteomes" id="UP001595859"/>
    </source>
</evidence>
<keyword evidence="4" id="KW-0143">Chaperone</keyword>
<evidence type="ECO:0000256" key="2">
    <source>
        <dbReference type="ARBA" id="ARBA00006411"/>
    </source>
</evidence>
<reference evidence="6" key="1">
    <citation type="journal article" date="2019" name="Int. J. Syst. Evol. Microbiol.">
        <title>The Global Catalogue of Microorganisms (GCM) 10K type strain sequencing project: providing services to taxonomists for standard genome sequencing and annotation.</title>
        <authorList>
            <consortium name="The Broad Institute Genomics Platform"/>
            <consortium name="The Broad Institute Genome Sequencing Center for Infectious Disease"/>
            <person name="Wu L."/>
            <person name="Ma J."/>
        </authorList>
    </citation>
    <scope>NUCLEOTIDE SEQUENCE [LARGE SCALE GENOMIC DNA]</scope>
    <source>
        <strain evidence="6">ZS-22-S1</strain>
    </source>
</reference>
<proteinExistence type="inferred from homology"/>
<keyword evidence="3" id="KW-0963">Cytoplasm</keyword>
<dbReference type="Proteomes" id="UP001595859">
    <property type="component" value="Unassembled WGS sequence"/>
</dbReference>
<evidence type="ECO:0000313" key="5">
    <source>
        <dbReference type="EMBL" id="MFC4856700.1"/>
    </source>
</evidence>
<dbReference type="EMBL" id="JBHSIS010000010">
    <property type="protein sequence ID" value="MFC4856700.1"/>
    <property type="molecule type" value="Genomic_DNA"/>
</dbReference>
<dbReference type="RefSeq" id="WP_378058658.1">
    <property type="nucleotide sequence ID" value="NZ_JBHSIS010000010.1"/>
</dbReference>